<name>A0A101LV79_PICGL</name>
<keyword evidence="2" id="KW-0496">Mitochondrion</keyword>
<accession>A0A101LV79</accession>
<feature type="transmembrane region" description="Helical" evidence="1">
    <location>
        <begin position="6"/>
        <end position="26"/>
    </location>
</feature>
<reference evidence="2" key="1">
    <citation type="journal article" date="2015" name="Genome Biol. Evol.">
        <title>Organellar Genomes of White Spruce (Picea glauca): Assembly and Annotation.</title>
        <authorList>
            <person name="Jackman S.D."/>
            <person name="Warren R.L."/>
            <person name="Gibb E.A."/>
            <person name="Vandervalk B.P."/>
            <person name="Mohamadi H."/>
            <person name="Chu J."/>
            <person name="Raymond A."/>
            <person name="Pleasance S."/>
            <person name="Coope R."/>
            <person name="Wildung M.R."/>
            <person name="Ritland C.E."/>
            <person name="Bousquet J."/>
            <person name="Jones S.J."/>
            <person name="Bohlmann J."/>
            <person name="Birol I."/>
        </authorList>
    </citation>
    <scope>NUCLEOTIDE SEQUENCE [LARGE SCALE GENOMIC DNA]</scope>
    <source>
        <tissue evidence="2">Flushing bud</tissue>
    </source>
</reference>
<dbReference type="EMBL" id="LKAM01000014">
    <property type="protein sequence ID" value="KUM45974.1"/>
    <property type="molecule type" value="Genomic_DNA"/>
</dbReference>
<evidence type="ECO:0000256" key="1">
    <source>
        <dbReference type="SAM" id="Phobius"/>
    </source>
</evidence>
<protein>
    <submittedName>
        <fullName evidence="2">Uncharacterized protein</fullName>
    </submittedName>
</protein>
<organism evidence="2">
    <name type="scientific">Picea glauca</name>
    <name type="common">White spruce</name>
    <name type="synonym">Pinus glauca</name>
    <dbReference type="NCBI Taxonomy" id="3330"/>
    <lineage>
        <taxon>Eukaryota</taxon>
        <taxon>Viridiplantae</taxon>
        <taxon>Streptophyta</taxon>
        <taxon>Embryophyta</taxon>
        <taxon>Tracheophyta</taxon>
        <taxon>Spermatophyta</taxon>
        <taxon>Pinopsida</taxon>
        <taxon>Pinidae</taxon>
        <taxon>Conifers I</taxon>
        <taxon>Pinales</taxon>
        <taxon>Pinaceae</taxon>
        <taxon>Picea</taxon>
    </lineage>
</organism>
<evidence type="ECO:0000313" key="2">
    <source>
        <dbReference type="EMBL" id="KUM45974.1"/>
    </source>
</evidence>
<gene>
    <name evidence="2" type="ORF">ABT39_MTgene2077</name>
</gene>
<proteinExistence type="predicted"/>
<keyword evidence="1" id="KW-0472">Membrane</keyword>
<dbReference type="AlphaFoldDB" id="A0A101LV79"/>
<comment type="caution">
    <text evidence="2">The sequence shown here is derived from an EMBL/GenBank/DDBJ whole genome shotgun (WGS) entry which is preliminary data.</text>
</comment>
<geneLocation type="mitochondrion" evidence="2"/>
<keyword evidence="1" id="KW-0812">Transmembrane</keyword>
<keyword evidence="1" id="KW-1133">Transmembrane helix</keyword>
<sequence>MIPQLIYMIIIYALGVRTYTLTGHFWPGRGGGRMRFWQALLA</sequence>